<proteinExistence type="predicted"/>
<evidence type="ECO:0000313" key="2">
    <source>
        <dbReference type="Proteomes" id="UP000692954"/>
    </source>
</evidence>
<organism evidence="1 2">
    <name type="scientific">Paramecium sonneborni</name>
    <dbReference type="NCBI Taxonomy" id="65129"/>
    <lineage>
        <taxon>Eukaryota</taxon>
        <taxon>Sar</taxon>
        <taxon>Alveolata</taxon>
        <taxon>Ciliophora</taxon>
        <taxon>Intramacronucleata</taxon>
        <taxon>Oligohymenophorea</taxon>
        <taxon>Peniculida</taxon>
        <taxon>Parameciidae</taxon>
        <taxon>Paramecium</taxon>
    </lineage>
</organism>
<dbReference type="AlphaFoldDB" id="A0A8S1PKJ3"/>
<dbReference type="Proteomes" id="UP000692954">
    <property type="component" value="Unassembled WGS sequence"/>
</dbReference>
<accession>A0A8S1PKJ3</accession>
<evidence type="ECO:0000313" key="1">
    <source>
        <dbReference type="EMBL" id="CAD8103730.1"/>
    </source>
</evidence>
<gene>
    <name evidence="1" type="ORF">PSON_ATCC_30995.1.T0800242</name>
</gene>
<keyword evidence="2" id="KW-1185">Reference proteome</keyword>
<dbReference type="EMBL" id="CAJJDN010000080">
    <property type="protein sequence ID" value="CAD8103730.1"/>
    <property type="molecule type" value="Genomic_DNA"/>
</dbReference>
<comment type="caution">
    <text evidence="1">The sequence shown here is derived from an EMBL/GenBank/DDBJ whole genome shotgun (WGS) entry which is preliminary data.</text>
</comment>
<name>A0A8S1PKJ3_9CILI</name>
<protein>
    <submittedName>
        <fullName evidence="1">Uncharacterized protein</fullName>
    </submittedName>
</protein>
<sequence length="196" mass="23060">MGMNKEDIMSSKGICHHHMMYTRYLNLDMSYKNYRKLSKQFRLQNIGLHRIVNQKIDYQINYIFIHNTVLDVQVAHQLGHAKQLQTDLQNFGTHVEQLLELLQTRQLLEQATHFCNIFLQNPGWHVQHVEGTKQLMQLDEQLSHEPLKSTYPGSQPQVTKLVIQAILTCNAHQNNDFQQVVGHQKNNQQYLKKLMM</sequence>
<reference evidence="1" key="1">
    <citation type="submission" date="2021-01" db="EMBL/GenBank/DDBJ databases">
        <authorList>
            <consortium name="Genoscope - CEA"/>
            <person name="William W."/>
        </authorList>
    </citation>
    <scope>NUCLEOTIDE SEQUENCE</scope>
</reference>